<dbReference type="Gene3D" id="3.30.70.100">
    <property type="match status" value="1"/>
</dbReference>
<gene>
    <name evidence="2" type="ORF">MNB_SV-15-979</name>
</gene>
<dbReference type="PROSITE" id="PS51725">
    <property type="entry name" value="ABM"/>
    <property type="match status" value="1"/>
</dbReference>
<dbReference type="InterPro" id="IPR007138">
    <property type="entry name" value="ABM_dom"/>
</dbReference>
<organism evidence="2">
    <name type="scientific">hydrothermal vent metagenome</name>
    <dbReference type="NCBI Taxonomy" id="652676"/>
    <lineage>
        <taxon>unclassified sequences</taxon>
        <taxon>metagenomes</taxon>
        <taxon>ecological metagenomes</taxon>
    </lineage>
</organism>
<dbReference type="InterPro" id="IPR011008">
    <property type="entry name" value="Dimeric_a/b-barrel"/>
</dbReference>
<keyword evidence="2" id="KW-0503">Monooxygenase</keyword>
<dbReference type="GO" id="GO:0004497">
    <property type="term" value="F:monooxygenase activity"/>
    <property type="evidence" value="ECO:0007669"/>
    <property type="project" value="UniProtKB-KW"/>
</dbReference>
<proteinExistence type="predicted"/>
<accession>A0A1W1EKV6</accession>
<dbReference type="AlphaFoldDB" id="A0A1W1EKV6"/>
<keyword evidence="2" id="KW-0560">Oxidoreductase</keyword>
<name>A0A1W1EKV6_9ZZZZ</name>
<evidence type="ECO:0000259" key="1">
    <source>
        <dbReference type="PROSITE" id="PS51725"/>
    </source>
</evidence>
<feature type="domain" description="ABM" evidence="1">
    <location>
        <begin position="5"/>
        <end position="99"/>
    </location>
</feature>
<dbReference type="SUPFAM" id="SSF54909">
    <property type="entry name" value="Dimeric alpha+beta barrel"/>
    <property type="match status" value="1"/>
</dbReference>
<evidence type="ECO:0000313" key="2">
    <source>
        <dbReference type="EMBL" id="SHO81412.1"/>
    </source>
</evidence>
<reference evidence="2" key="1">
    <citation type="submission" date="2016-10" db="EMBL/GenBank/DDBJ databases">
        <authorList>
            <person name="de Groot N.N."/>
        </authorList>
    </citation>
    <scope>NUCLEOTIDE SEQUENCE</scope>
</reference>
<sequence>MSKRIYCTAQFTPKEGEFEALFNRLKALEPNTLREDGCINYRVTKHIQSPFATGDSMPIVFHETWRDNESFEEHCQRDEIVEFFNSECLSSDGLVESYNVTVYSDE</sequence>
<dbReference type="EMBL" id="FRYL01000038">
    <property type="protein sequence ID" value="SHO81412.1"/>
    <property type="molecule type" value="Genomic_DNA"/>
</dbReference>
<protein>
    <submittedName>
        <fullName evidence="2">Antibiotic biosynthesis monooxygenase</fullName>
    </submittedName>
</protein>
<dbReference type="Pfam" id="PF03992">
    <property type="entry name" value="ABM"/>
    <property type="match status" value="1"/>
</dbReference>